<dbReference type="Proteomes" id="UP000184304">
    <property type="component" value="Unassembled WGS sequence"/>
</dbReference>
<evidence type="ECO:0000256" key="1">
    <source>
        <dbReference type="SAM" id="Phobius"/>
    </source>
</evidence>
<accession>A0A1L9NE60</accession>
<keyword evidence="1" id="KW-0812">Transmembrane</keyword>
<proteinExistence type="predicted"/>
<keyword evidence="1" id="KW-1133">Transmembrane helix</keyword>
<evidence type="ECO:0000313" key="3">
    <source>
        <dbReference type="Proteomes" id="UP000184304"/>
    </source>
</evidence>
<evidence type="ECO:0000313" key="2">
    <source>
        <dbReference type="EMBL" id="OJI87394.1"/>
    </source>
</evidence>
<gene>
    <name evidence="2" type="ORF">ASPTUDRAFT_40604</name>
</gene>
<sequence>MIGDARLSEYSQWYSPSCVVGKIQFCLFDSLASSSLLVFPFTFLPLLSPFLLFFFSPQPASISNGSANRISSGLIFSDVDNLVLTFLLLLFPLPLSTPLSLPSVNLPSTSVPSLRRNRRDGGARVWRRLGSAGPLTVAAETNNIPWLATGTERPKS</sequence>
<dbReference type="VEuPathDB" id="FungiDB:ASPTUDRAFT_40604"/>
<name>A0A1L9NE60_ASPTC</name>
<dbReference type="EMBL" id="KV878187">
    <property type="protein sequence ID" value="OJI87394.1"/>
    <property type="molecule type" value="Genomic_DNA"/>
</dbReference>
<feature type="transmembrane region" description="Helical" evidence="1">
    <location>
        <begin position="75"/>
        <end position="95"/>
    </location>
</feature>
<keyword evidence="3" id="KW-1185">Reference proteome</keyword>
<protein>
    <submittedName>
        <fullName evidence="2">Uncharacterized protein</fullName>
    </submittedName>
</protein>
<keyword evidence="1" id="KW-0472">Membrane</keyword>
<dbReference type="AlphaFoldDB" id="A0A1L9NE60"/>
<feature type="transmembrane region" description="Helical" evidence="1">
    <location>
        <begin position="37"/>
        <end position="55"/>
    </location>
</feature>
<reference evidence="3" key="1">
    <citation type="journal article" date="2017" name="Genome Biol.">
        <title>Comparative genomics reveals high biological diversity and specific adaptations in the industrially and medically important fungal genus Aspergillus.</title>
        <authorList>
            <person name="de Vries R.P."/>
            <person name="Riley R."/>
            <person name="Wiebenga A."/>
            <person name="Aguilar-Osorio G."/>
            <person name="Amillis S."/>
            <person name="Uchima C.A."/>
            <person name="Anderluh G."/>
            <person name="Asadollahi M."/>
            <person name="Askin M."/>
            <person name="Barry K."/>
            <person name="Battaglia E."/>
            <person name="Bayram O."/>
            <person name="Benocci T."/>
            <person name="Braus-Stromeyer S.A."/>
            <person name="Caldana C."/>
            <person name="Canovas D."/>
            <person name="Cerqueira G.C."/>
            <person name="Chen F."/>
            <person name="Chen W."/>
            <person name="Choi C."/>
            <person name="Clum A."/>
            <person name="Dos Santos R.A."/>
            <person name="Damasio A.R."/>
            <person name="Diallinas G."/>
            <person name="Emri T."/>
            <person name="Fekete E."/>
            <person name="Flipphi M."/>
            <person name="Freyberg S."/>
            <person name="Gallo A."/>
            <person name="Gournas C."/>
            <person name="Habgood R."/>
            <person name="Hainaut M."/>
            <person name="Harispe M.L."/>
            <person name="Henrissat B."/>
            <person name="Hilden K.S."/>
            <person name="Hope R."/>
            <person name="Hossain A."/>
            <person name="Karabika E."/>
            <person name="Karaffa L."/>
            <person name="Karanyi Z."/>
            <person name="Krasevec N."/>
            <person name="Kuo A."/>
            <person name="Kusch H."/>
            <person name="LaButti K."/>
            <person name="Lagendijk E.L."/>
            <person name="Lapidus A."/>
            <person name="Levasseur A."/>
            <person name="Lindquist E."/>
            <person name="Lipzen A."/>
            <person name="Logrieco A.F."/>
            <person name="MacCabe A."/>
            <person name="Maekelae M.R."/>
            <person name="Malavazi I."/>
            <person name="Melin P."/>
            <person name="Meyer V."/>
            <person name="Mielnichuk N."/>
            <person name="Miskei M."/>
            <person name="Molnar A.P."/>
            <person name="Mule G."/>
            <person name="Ngan C.Y."/>
            <person name="Orejas M."/>
            <person name="Orosz E."/>
            <person name="Ouedraogo J.P."/>
            <person name="Overkamp K.M."/>
            <person name="Park H.-S."/>
            <person name="Perrone G."/>
            <person name="Piumi F."/>
            <person name="Punt P.J."/>
            <person name="Ram A.F."/>
            <person name="Ramon A."/>
            <person name="Rauscher S."/>
            <person name="Record E."/>
            <person name="Riano-Pachon D.M."/>
            <person name="Robert V."/>
            <person name="Roehrig J."/>
            <person name="Ruller R."/>
            <person name="Salamov A."/>
            <person name="Salih N.S."/>
            <person name="Samson R.A."/>
            <person name="Sandor E."/>
            <person name="Sanguinetti M."/>
            <person name="Schuetze T."/>
            <person name="Sepcic K."/>
            <person name="Shelest E."/>
            <person name="Sherlock G."/>
            <person name="Sophianopoulou V."/>
            <person name="Squina F.M."/>
            <person name="Sun H."/>
            <person name="Susca A."/>
            <person name="Todd R.B."/>
            <person name="Tsang A."/>
            <person name="Unkles S.E."/>
            <person name="van de Wiele N."/>
            <person name="van Rossen-Uffink D."/>
            <person name="Oliveira J.V."/>
            <person name="Vesth T.C."/>
            <person name="Visser J."/>
            <person name="Yu J.-H."/>
            <person name="Zhou M."/>
            <person name="Andersen M.R."/>
            <person name="Archer D.B."/>
            <person name="Baker S.E."/>
            <person name="Benoit I."/>
            <person name="Brakhage A.A."/>
            <person name="Braus G.H."/>
            <person name="Fischer R."/>
            <person name="Frisvad J.C."/>
            <person name="Goldman G.H."/>
            <person name="Houbraken J."/>
            <person name="Oakley B."/>
            <person name="Pocsi I."/>
            <person name="Scazzocchio C."/>
            <person name="Seiboth B."/>
            <person name="vanKuyk P.A."/>
            <person name="Wortman J."/>
            <person name="Dyer P.S."/>
            <person name="Grigoriev I.V."/>
        </authorList>
    </citation>
    <scope>NUCLEOTIDE SEQUENCE [LARGE SCALE GENOMIC DNA]</scope>
    <source>
        <strain evidence="3">CBS 134.48</strain>
    </source>
</reference>
<organism evidence="2 3">
    <name type="scientific">Aspergillus tubingensis (strain CBS 134.48)</name>
    <dbReference type="NCBI Taxonomy" id="767770"/>
    <lineage>
        <taxon>Eukaryota</taxon>
        <taxon>Fungi</taxon>
        <taxon>Dikarya</taxon>
        <taxon>Ascomycota</taxon>
        <taxon>Pezizomycotina</taxon>
        <taxon>Eurotiomycetes</taxon>
        <taxon>Eurotiomycetidae</taxon>
        <taxon>Eurotiales</taxon>
        <taxon>Aspergillaceae</taxon>
        <taxon>Aspergillus</taxon>
        <taxon>Aspergillus subgen. Circumdati</taxon>
    </lineage>
</organism>